<dbReference type="PANTHER" id="PTHR20857:SF15">
    <property type="entry name" value="THIAMINE-PHOSPHATE SYNTHASE"/>
    <property type="match status" value="1"/>
</dbReference>
<dbReference type="Gene3D" id="3.20.20.70">
    <property type="entry name" value="Aldolase class I"/>
    <property type="match status" value="1"/>
</dbReference>
<accession>A0A5C5XTB5</accession>
<comment type="catalytic activity">
    <reaction evidence="8 9 10">
        <text>2-[(2R,5Z)-2-carboxy-4-methylthiazol-5(2H)-ylidene]ethyl phosphate + 4-amino-2-methyl-5-(diphosphooxymethyl)pyrimidine + 2 H(+) = thiamine phosphate + CO2 + diphosphate</text>
        <dbReference type="Rhea" id="RHEA:47844"/>
        <dbReference type="ChEBI" id="CHEBI:15378"/>
        <dbReference type="ChEBI" id="CHEBI:16526"/>
        <dbReference type="ChEBI" id="CHEBI:33019"/>
        <dbReference type="ChEBI" id="CHEBI:37575"/>
        <dbReference type="ChEBI" id="CHEBI:57841"/>
        <dbReference type="ChEBI" id="CHEBI:62899"/>
        <dbReference type="EC" id="2.5.1.3"/>
    </reaction>
</comment>
<feature type="domain" description="Thiamine phosphate synthase/TenI" evidence="12">
    <location>
        <begin position="155"/>
        <end position="334"/>
    </location>
</feature>
<feature type="binding site" evidence="9">
    <location>
        <position position="255"/>
    </location>
    <ligand>
        <name>4-amino-2-methyl-5-(diphosphooxymethyl)pyrimidine</name>
        <dbReference type="ChEBI" id="CHEBI:57841"/>
    </ligand>
</feature>
<evidence type="ECO:0000256" key="9">
    <source>
        <dbReference type="HAMAP-Rule" id="MF_00097"/>
    </source>
</evidence>
<dbReference type="NCBIfam" id="NF002727">
    <property type="entry name" value="PRK02615.1"/>
    <property type="match status" value="1"/>
</dbReference>
<name>A0A5C5XTB5_9PLAN</name>
<dbReference type="HAMAP" id="MF_00097">
    <property type="entry name" value="TMP_synthase"/>
    <property type="match status" value="1"/>
</dbReference>
<feature type="binding site" evidence="9">
    <location>
        <position position="312"/>
    </location>
    <ligand>
        <name>2-[(2R,5Z)-2-carboxy-4-methylthiazol-5(2H)-ylidene]ethyl phosphate</name>
        <dbReference type="ChEBI" id="CHEBI:62899"/>
    </ligand>
</feature>
<feature type="domain" description="ThiD2" evidence="13">
    <location>
        <begin position="7"/>
        <end position="127"/>
    </location>
</feature>
<proteinExistence type="inferred from homology"/>
<evidence type="ECO:0000256" key="4">
    <source>
        <dbReference type="ARBA" id="ARBA00022842"/>
    </source>
</evidence>
<dbReference type="InterPro" id="IPR036206">
    <property type="entry name" value="ThiamineP_synth_sf"/>
</dbReference>
<dbReference type="PANTHER" id="PTHR20857">
    <property type="entry name" value="THIAMINE-PHOSPHATE PYROPHOSPHORYLASE"/>
    <property type="match status" value="1"/>
</dbReference>
<dbReference type="InterPro" id="IPR013785">
    <property type="entry name" value="Aldolase_TIM"/>
</dbReference>
<dbReference type="AlphaFoldDB" id="A0A5C5XTB5"/>
<sequence>MSESVYRILDASLNRVGEGLRTLEEYARFVLDHPAHSATGKQLRHDLAAAAGRLSKVRLLSARDTTGDVGTTIGLDSEASRESITAVVHAATGRTGQSLRCLEEYGKCIDVDFAADIERLRYVFYDWSARLGVIAESGQADRGASRRNRIRDARLYFLIDAMSSDEALVSHVAALADAGVDVFQLRDRSASDRTLFRRSLAGAKAAGEAGALWVVNDRVDIAAASGADGVHVGQDELPIGAVRGVVGPDVLIGVSTHDVDQATEAVRGGADYIGCGPVFAGRTKSFDAYVGPAFLSDIVALDLDIPAFAIGGIDAGNVRSVIDTGCVRIAVTGALRDADDPVAATRVLKATLLGK</sequence>
<evidence type="ECO:0000256" key="8">
    <source>
        <dbReference type="ARBA" id="ARBA00047883"/>
    </source>
</evidence>
<keyword evidence="4 9" id="KW-0460">Magnesium</keyword>
<dbReference type="GO" id="GO:0005737">
    <property type="term" value="C:cytoplasm"/>
    <property type="evidence" value="ECO:0007669"/>
    <property type="project" value="TreeGrafter"/>
</dbReference>
<comment type="function">
    <text evidence="9">Condenses 4-methyl-5-(beta-hydroxyethyl)thiazole monophosphate (THZ-P) and 2-methyl-4-amino-5-hydroxymethyl pyrimidine pyrophosphate (HMP-PP) to form thiamine monophosphate (TMP).</text>
</comment>
<comment type="pathway">
    <text evidence="1 9 11">Cofactor biosynthesis; thiamine diphosphate biosynthesis; thiamine phosphate from 4-amino-2-methyl-5-diphosphomethylpyrimidine and 4-methyl-5-(2-phosphoethyl)-thiazole: step 1/1.</text>
</comment>
<dbReference type="EMBL" id="SJPL01000002">
    <property type="protein sequence ID" value="TWT65573.1"/>
    <property type="molecule type" value="Genomic_DNA"/>
</dbReference>
<dbReference type="GO" id="GO:0000287">
    <property type="term" value="F:magnesium ion binding"/>
    <property type="evidence" value="ECO:0007669"/>
    <property type="project" value="UniProtKB-UniRule"/>
</dbReference>
<evidence type="ECO:0000256" key="5">
    <source>
        <dbReference type="ARBA" id="ARBA00022977"/>
    </source>
</evidence>
<dbReference type="GO" id="GO:0009228">
    <property type="term" value="P:thiamine biosynthetic process"/>
    <property type="evidence" value="ECO:0007669"/>
    <property type="project" value="UniProtKB-KW"/>
</dbReference>
<evidence type="ECO:0000313" key="14">
    <source>
        <dbReference type="EMBL" id="TWT65573.1"/>
    </source>
</evidence>
<reference evidence="14 15" key="1">
    <citation type="submission" date="2019-02" db="EMBL/GenBank/DDBJ databases">
        <title>Deep-cultivation of Planctomycetes and their phenomic and genomic characterization uncovers novel biology.</title>
        <authorList>
            <person name="Wiegand S."/>
            <person name="Jogler M."/>
            <person name="Boedeker C."/>
            <person name="Pinto D."/>
            <person name="Vollmers J."/>
            <person name="Rivas-Marin E."/>
            <person name="Kohn T."/>
            <person name="Peeters S.H."/>
            <person name="Heuer A."/>
            <person name="Rast P."/>
            <person name="Oberbeckmann S."/>
            <person name="Bunk B."/>
            <person name="Jeske O."/>
            <person name="Meyerdierks A."/>
            <person name="Storesund J.E."/>
            <person name="Kallscheuer N."/>
            <person name="Luecker S."/>
            <person name="Lage O.M."/>
            <person name="Pohl T."/>
            <person name="Merkel B.J."/>
            <person name="Hornburger P."/>
            <person name="Mueller R.-W."/>
            <person name="Bruemmer F."/>
            <person name="Labrenz M."/>
            <person name="Spormann A.M."/>
            <person name="Op Den Camp H."/>
            <person name="Overmann J."/>
            <person name="Amann R."/>
            <person name="Jetten M.S.M."/>
            <person name="Mascher T."/>
            <person name="Medema M.H."/>
            <person name="Devos D.P."/>
            <person name="Kaster A.-K."/>
            <person name="Ovreas L."/>
            <person name="Rohde M."/>
            <person name="Galperin M.Y."/>
            <person name="Jogler C."/>
        </authorList>
    </citation>
    <scope>NUCLEOTIDE SEQUENCE [LARGE SCALE GENOMIC DNA]</scope>
    <source>
        <strain evidence="14 15">Pan14r</strain>
    </source>
</reference>
<dbReference type="GO" id="GO:0004789">
    <property type="term" value="F:thiamine-phosphate diphosphorylase activity"/>
    <property type="evidence" value="ECO:0007669"/>
    <property type="project" value="UniProtKB-UniRule"/>
</dbReference>
<comment type="catalytic activity">
    <reaction evidence="7 9 10">
        <text>2-(2-carboxy-4-methylthiazol-5-yl)ethyl phosphate + 4-amino-2-methyl-5-(diphosphooxymethyl)pyrimidine + 2 H(+) = thiamine phosphate + CO2 + diphosphate</text>
        <dbReference type="Rhea" id="RHEA:47848"/>
        <dbReference type="ChEBI" id="CHEBI:15378"/>
        <dbReference type="ChEBI" id="CHEBI:16526"/>
        <dbReference type="ChEBI" id="CHEBI:33019"/>
        <dbReference type="ChEBI" id="CHEBI:37575"/>
        <dbReference type="ChEBI" id="CHEBI:57841"/>
        <dbReference type="ChEBI" id="CHEBI:62890"/>
        <dbReference type="EC" id="2.5.1.3"/>
    </reaction>
</comment>
<evidence type="ECO:0000256" key="6">
    <source>
        <dbReference type="ARBA" id="ARBA00047334"/>
    </source>
</evidence>
<evidence type="ECO:0000256" key="10">
    <source>
        <dbReference type="RuleBase" id="RU003826"/>
    </source>
</evidence>
<dbReference type="EC" id="2.5.1.3" evidence="9"/>
<comment type="caution">
    <text evidence="14">The sequence shown here is derived from an EMBL/GenBank/DDBJ whole genome shotgun (WGS) entry which is preliminary data.</text>
</comment>
<dbReference type="Pfam" id="PF17792">
    <property type="entry name" value="ThiD2"/>
    <property type="match status" value="1"/>
</dbReference>
<feature type="binding site" evidence="9">
    <location>
        <position position="217"/>
    </location>
    <ligand>
        <name>Mg(2+)</name>
        <dbReference type="ChEBI" id="CHEBI:18420"/>
    </ligand>
</feature>
<keyword evidence="15" id="KW-1185">Reference proteome</keyword>
<feature type="binding site" evidence="9">
    <location>
        <position position="236"/>
    </location>
    <ligand>
        <name>Mg(2+)</name>
        <dbReference type="ChEBI" id="CHEBI:18420"/>
    </ligand>
</feature>
<dbReference type="InterPro" id="IPR034291">
    <property type="entry name" value="TMP_synthase"/>
</dbReference>
<dbReference type="UniPathway" id="UPA00060">
    <property type="reaction ID" value="UER00141"/>
</dbReference>
<dbReference type="InterPro" id="IPR022998">
    <property type="entry name" value="ThiamineP_synth_TenI"/>
</dbReference>
<dbReference type="OrthoDB" id="9812206at2"/>
<evidence type="ECO:0000256" key="7">
    <source>
        <dbReference type="ARBA" id="ARBA00047851"/>
    </source>
</evidence>
<dbReference type="InterPro" id="IPR041397">
    <property type="entry name" value="ThiD2"/>
</dbReference>
<dbReference type="PIRSF" id="PIRSF000512">
    <property type="entry name" value="TMP_PPase_Cyanobac_prd"/>
    <property type="match status" value="1"/>
</dbReference>
<evidence type="ECO:0000256" key="3">
    <source>
        <dbReference type="ARBA" id="ARBA00022723"/>
    </source>
</evidence>
<comment type="catalytic activity">
    <reaction evidence="6 9 10">
        <text>4-methyl-5-(2-phosphooxyethyl)-thiazole + 4-amino-2-methyl-5-(diphosphooxymethyl)pyrimidine + H(+) = thiamine phosphate + diphosphate</text>
        <dbReference type="Rhea" id="RHEA:22328"/>
        <dbReference type="ChEBI" id="CHEBI:15378"/>
        <dbReference type="ChEBI" id="CHEBI:33019"/>
        <dbReference type="ChEBI" id="CHEBI:37575"/>
        <dbReference type="ChEBI" id="CHEBI:57841"/>
        <dbReference type="ChEBI" id="CHEBI:58296"/>
        <dbReference type="EC" id="2.5.1.3"/>
    </reaction>
</comment>
<comment type="caution">
    <text evidence="9">Lacks conserved residue(s) required for the propagation of feature annotation.</text>
</comment>
<dbReference type="InterPro" id="IPR016229">
    <property type="entry name" value="TMP_synthase_cyanobac_bac"/>
</dbReference>
<gene>
    <name evidence="9 14" type="primary">thiE</name>
    <name evidence="14" type="ORF">Pan14r_51200</name>
</gene>
<dbReference type="Pfam" id="PF02581">
    <property type="entry name" value="TMP-TENI"/>
    <property type="match status" value="1"/>
</dbReference>
<protein>
    <recommendedName>
        <fullName evidence="9">Thiamine-phosphate synthase</fullName>
        <shortName evidence="9">TP synthase</shortName>
        <shortName evidence="9">TPS</shortName>
        <ecNumber evidence="9">2.5.1.3</ecNumber>
    </recommendedName>
    <alternativeName>
        <fullName evidence="9">Thiamine-phosphate pyrophosphorylase</fullName>
        <shortName evidence="9">TMP pyrophosphorylase</shortName>
        <shortName evidence="9">TMP-PPase</shortName>
    </alternativeName>
</protein>
<keyword evidence="3 9" id="KW-0479">Metal-binding</keyword>
<feature type="binding site" evidence="9">
    <location>
        <position position="216"/>
    </location>
    <ligand>
        <name>4-amino-2-methyl-5-(diphosphooxymethyl)pyrimidine</name>
        <dbReference type="ChEBI" id="CHEBI:57841"/>
    </ligand>
</feature>
<feature type="binding site" evidence="9">
    <location>
        <position position="284"/>
    </location>
    <ligand>
        <name>4-amino-2-methyl-5-(diphosphooxymethyl)pyrimidine</name>
        <dbReference type="ChEBI" id="CHEBI:57841"/>
    </ligand>
</feature>
<dbReference type="CDD" id="cd00564">
    <property type="entry name" value="TMP_TenI"/>
    <property type="match status" value="1"/>
</dbReference>
<keyword evidence="5 9" id="KW-0784">Thiamine biosynthesis</keyword>
<dbReference type="RefSeq" id="WP_146440879.1">
    <property type="nucleotide sequence ID" value="NZ_SJPL01000002.1"/>
</dbReference>
<dbReference type="GO" id="GO:0009229">
    <property type="term" value="P:thiamine diphosphate biosynthetic process"/>
    <property type="evidence" value="ECO:0007669"/>
    <property type="project" value="UniProtKB-UniRule"/>
</dbReference>
<dbReference type="NCBIfam" id="TIGR00693">
    <property type="entry name" value="thiE"/>
    <property type="match status" value="1"/>
</dbReference>
<evidence type="ECO:0000256" key="11">
    <source>
        <dbReference type="RuleBase" id="RU004253"/>
    </source>
</evidence>
<comment type="similarity">
    <text evidence="9 10">Belongs to the thiamine-phosphate synthase family.</text>
</comment>
<comment type="cofactor">
    <cofactor evidence="9">
        <name>Mg(2+)</name>
        <dbReference type="ChEBI" id="CHEBI:18420"/>
    </cofactor>
    <text evidence="9">Binds 1 Mg(2+) ion per subunit.</text>
</comment>
<evidence type="ECO:0000256" key="2">
    <source>
        <dbReference type="ARBA" id="ARBA00022679"/>
    </source>
</evidence>
<evidence type="ECO:0000259" key="13">
    <source>
        <dbReference type="Pfam" id="PF17792"/>
    </source>
</evidence>
<evidence type="ECO:0000256" key="1">
    <source>
        <dbReference type="ARBA" id="ARBA00005165"/>
    </source>
</evidence>
<organism evidence="14 15">
    <name type="scientific">Crateriforma conspicua</name>
    <dbReference type="NCBI Taxonomy" id="2527996"/>
    <lineage>
        <taxon>Bacteria</taxon>
        <taxon>Pseudomonadati</taxon>
        <taxon>Planctomycetota</taxon>
        <taxon>Planctomycetia</taxon>
        <taxon>Planctomycetales</taxon>
        <taxon>Planctomycetaceae</taxon>
        <taxon>Crateriforma</taxon>
    </lineage>
</organism>
<keyword evidence="2 9" id="KW-0808">Transferase</keyword>
<evidence type="ECO:0000259" key="12">
    <source>
        <dbReference type="Pfam" id="PF02581"/>
    </source>
</evidence>
<dbReference type="Proteomes" id="UP000317238">
    <property type="component" value="Unassembled WGS sequence"/>
</dbReference>
<evidence type="ECO:0000313" key="15">
    <source>
        <dbReference type="Proteomes" id="UP000317238"/>
    </source>
</evidence>
<dbReference type="SUPFAM" id="SSF51391">
    <property type="entry name" value="Thiamin phosphate synthase"/>
    <property type="match status" value="1"/>
</dbReference>